<feature type="transmembrane region" description="Helical" evidence="8">
    <location>
        <begin position="107"/>
        <end position="130"/>
    </location>
</feature>
<protein>
    <submittedName>
        <fullName evidence="10">Spermidine/putrescine ABC transporter permease</fullName>
    </submittedName>
</protein>
<dbReference type="EMBL" id="MDTQ01000001">
    <property type="protein sequence ID" value="ODC03582.1"/>
    <property type="molecule type" value="Genomic_DNA"/>
</dbReference>
<dbReference type="SUPFAM" id="SSF161098">
    <property type="entry name" value="MetI-like"/>
    <property type="match status" value="1"/>
</dbReference>
<comment type="subcellular location">
    <subcellularLocation>
        <location evidence="1">Cell membrane</location>
        <topology evidence="1">Multi-pass membrane protein</topology>
    </subcellularLocation>
</comment>
<keyword evidence="5 8" id="KW-0812">Transmembrane</keyword>
<accession>A0A1E2V9P7</accession>
<evidence type="ECO:0000256" key="2">
    <source>
        <dbReference type="ARBA" id="ARBA00007069"/>
    </source>
</evidence>
<evidence type="ECO:0000256" key="7">
    <source>
        <dbReference type="ARBA" id="ARBA00023136"/>
    </source>
</evidence>
<dbReference type="STRING" id="197479.BFW38_08495"/>
<feature type="transmembrane region" description="Helical" evidence="8">
    <location>
        <begin position="150"/>
        <end position="174"/>
    </location>
</feature>
<organism evidence="10 11">
    <name type="scientific">Terasakiispira papahanaumokuakeensis</name>
    <dbReference type="NCBI Taxonomy" id="197479"/>
    <lineage>
        <taxon>Bacteria</taxon>
        <taxon>Pseudomonadati</taxon>
        <taxon>Pseudomonadota</taxon>
        <taxon>Gammaproteobacteria</taxon>
        <taxon>Oceanospirillales</taxon>
        <taxon>Terasakiispira</taxon>
    </lineage>
</organism>
<dbReference type="Gene3D" id="1.10.3720.10">
    <property type="entry name" value="MetI-like"/>
    <property type="match status" value="1"/>
</dbReference>
<comment type="similarity">
    <text evidence="2">Belongs to the binding-protein-dependent transport system permease family. CysTW subfamily.</text>
</comment>
<name>A0A1E2V9P7_9GAMM</name>
<evidence type="ECO:0000256" key="3">
    <source>
        <dbReference type="ARBA" id="ARBA00022448"/>
    </source>
</evidence>
<feature type="transmembrane region" description="Helical" evidence="8">
    <location>
        <begin position="206"/>
        <end position="227"/>
    </location>
</feature>
<dbReference type="GO" id="GO:0055085">
    <property type="term" value="P:transmembrane transport"/>
    <property type="evidence" value="ECO:0007669"/>
    <property type="project" value="InterPro"/>
</dbReference>
<dbReference type="GO" id="GO:0005886">
    <property type="term" value="C:plasma membrane"/>
    <property type="evidence" value="ECO:0007669"/>
    <property type="project" value="UniProtKB-SubCell"/>
</dbReference>
<dbReference type="PANTHER" id="PTHR42929">
    <property type="entry name" value="INNER MEMBRANE ABC TRANSPORTER PERMEASE PROTEIN YDCU-RELATED-RELATED"/>
    <property type="match status" value="1"/>
</dbReference>
<keyword evidence="3" id="KW-0813">Transport</keyword>
<dbReference type="InterPro" id="IPR000515">
    <property type="entry name" value="MetI-like"/>
</dbReference>
<feature type="domain" description="ABC transmembrane type-1" evidence="9">
    <location>
        <begin position="70"/>
        <end position="275"/>
    </location>
</feature>
<dbReference type="PANTHER" id="PTHR42929:SF1">
    <property type="entry name" value="INNER MEMBRANE ABC TRANSPORTER PERMEASE PROTEIN YDCU-RELATED"/>
    <property type="match status" value="1"/>
</dbReference>
<comment type="caution">
    <text evidence="10">The sequence shown here is derived from an EMBL/GenBank/DDBJ whole genome shotgun (WGS) entry which is preliminary data.</text>
</comment>
<sequence length="288" mass="32832">MNKVHHQHARRLSLWLLLTPFVLWIGLLVLLPHLQMLRVSFQVRESWDSVTWGLDQYAHFFTEPYYWRTFLRTGLMSLLTMILTLVVAFPIAWYIARLARGRARGWLFLACLIPFWASELVRTYGWMILLRESGVFSALLQWFGFAPTEMLYNDVAVVVGLVYNGLLFMVVPLVTTLDGLDESLVEAGYDLGGGHFTVMREIVVPWAMPGIVSGCIVVFMLTLGSYLTPTLMGGKDSAWFTQQIFTQFITRFNWEQGAALGILLLLLSSLMIWLGLRLTGQSLRKVMG</sequence>
<dbReference type="Proteomes" id="UP000094291">
    <property type="component" value="Unassembled WGS sequence"/>
</dbReference>
<feature type="transmembrane region" description="Helical" evidence="8">
    <location>
        <begin position="258"/>
        <end position="276"/>
    </location>
</feature>
<evidence type="ECO:0000256" key="6">
    <source>
        <dbReference type="ARBA" id="ARBA00022989"/>
    </source>
</evidence>
<evidence type="ECO:0000313" key="11">
    <source>
        <dbReference type="Proteomes" id="UP000094291"/>
    </source>
</evidence>
<evidence type="ECO:0000259" key="9">
    <source>
        <dbReference type="PROSITE" id="PS50928"/>
    </source>
</evidence>
<evidence type="ECO:0000256" key="8">
    <source>
        <dbReference type="SAM" id="Phobius"/>
    </source>
</evidence>
<evidence type="ECO:0000256" key="4">
    <source>
        <dbReference type="ARBA" id="ARBA00022475"/>
    </source>
</evidence>
<reference evidence="10 11" key="1">
    <citation type="submission" date="2016-08" db="EMBL/GenBank/DDBJ databases">
        <authorList>
            <person name="Seilhamer J.J."/>
        </authorList>
    </citation>
    <scope>NUCLEOTIDE SEQUENCE [LARGE SCALE GENOMIC DNA]</scope>
    <source>
        <strain evidence="10 11">PH27A</strain>
    </source>
</reference>
<evidence type="ECO:0000256" key="5">
    <source>
        <dbReference type="ARBA" id="ARBA00022692"/>
    </source>
</evidence>
<dbReference type="AlphaFoldDB" id="A0A1E2V9P7"/>
<keyword evidence="7 8" id="KW-0472">Membrane</keyword>
<keyword evidence="4" id="KW-1003">Cell membrane</keyword>
<keyword evidence="11" id="KW-1185">Reference proteome</keyword>
<evidence type="ECO:0000256" key="1">
    <source>
        <dbReference type="ARBA" id="ARBA00004651"/>
    </source>
</evidence>
<evidence type="ECO:0000313" key="10">
    <source>
        <dbReference type="EMBL" id="ODC03582.1"/>
    </source>
</evidence>
<keyword evidence="6 8" id="KW-1133">Transmembrane helix</keyword>
<gene>
    <name evidence="10" type="ORF">BFW38_08495</name>
</gene>
<dbReference type="RefSeq" id="WP_068997998.1">
    <property type="nucleotide sequence ID" value="NZ_MDTQ01000001.1"/>
</dbReference>
<feature type="transmembrane region" description="Helical" evidence="8">
    <location>
        <begin position="12"/>
        <end position="31"/>
    </location>
</feature>
<proteinExistence type="inferred from homology"/>
<feature type="transmembrane region" description="Helical" evidence="8">
    <location>
        <begin position="75"/>
        <end position="95"/>
    </location>
</feature>
<dbReference type="InterPro" id="IPR035906">
    <property type="entry name" value="MetI-like_sf"/>
</dbReference>
<dbReference type="CDD" id="cd06261">
    <property type="entry name" value="TM_PBP2"/>
    <property type="match status" value="1"/>
</dbReference>
<dbReference type="OrthoDB" id="9807047at2"/>
<dbReference type="PROSITE" id="PS50928">
    <property type="entry name" value="ABC_TM1"/>
    <property type="match status" value="1"/>
</dbReference>